<dbReference type="Proteomes" id="UP000197019">
    <property type="component" value="Chromosome"/>
</dbReference>
<dbReference type="InterPro" id="IPR013431">
    <property type="entry name" value="Delta_60_rpt"/>
</dbReference>
<dbReference type="PROSITE" id="PS00330">
    <property type="entry name" value="HEMOLYSIN_CALCIUM"/>
    <property type="match status" value="1"/>
</dbReference>
<dbReference type="InterPro" id="IPR011049">
    <property type="entry name" value="Serralysin-like_metalloprot_C"/>
</dbReference>
<evidence type="ECO:0000256" key="2">
    <source>
        <dbReference type="ARBA" id="ARBA00022525"/>
    </source>
</evidence>
<dbReference type="SUPFAM" id="SSF51120">
    <property type="entry name" value="beta-Roll"/>
    <property type="match status" value="2"/>
</dbReference>
<dbReference type="PANTHER" id="PTHR38340">
    <property type="entry name" value="S-LAYER PROTEIN"/>
    <property type="match status" value="1"/>
</dbReference>
<dbReference type="Pfam" id="PF00353">
    <property type="entry name" value="HemolysinCabind"/>
    <property type="match status" value="3"/>
</dbReference>
<evidence type="ECO:0000313" key="4">
    <source>
        <dbReference type="EMBL" id="ASF48040.1"/>
    </source>
</evidence>
<organism evidence="4 5">
    <name type="scientific">Methylovulum psychrotolerans</name>
    <dbReference type="NCBI Taxonomy" id="1704499"/>
    <lineage>
        <taxon>Bacteria</taxon>
        <taxon>Pseudomonadati</taxon>
        <taxon>Pseudomonadota</taxon>
        <taxon>Gammaproteobacteria</taxon>
        <taxon>Methylococcales</taxon>
        <taxon>Methylococcaceae</taxon>
        <taxon>Methylovulum</taxon>
    </lineage>
</organism>
<dbReference type="Gene3D" id="2.80.10.50">
    <property type="match status" value="3"/>
</dbReference>
<comment type="subcellular location">
    <subcellularLocation>
        <location evidence="1">Secreted</location>
    </subcellularLocation>
</comment>
<evidence type="ECO:0000256" key="3">
    <source>
        <dbReference type="ARBA" id="ARBA00022837"/>
    </source>
</evidence>
<evidence type="ECO:0008006" key="6">
    <source>
        <dbReference type="Google" id="ProtNLM"/>
    </source>
</evidence>
<dbReference type="AlphaFoldDB" id="A0A1Z4C3G9"/>
<dbReference type="OrthoDB" id="5570715at2"/>
<protein>
    <recommendedName>
        <fullName evidence="6">Calcium-binding protein</fullName>
    </recommendedName>
</protein>
<dbReference type="PANTHER" id="PTHR38340:SF1">
    <property type="entry name" value="S-LAYER PROTEIN"/>
    <property type="match status" value="1"/>
</dbReference>
<dbReference type="EMBL" id="CP022129">
    <property type="protein sequence ID" value="ASF48040.1"/>
    <property type="molecule type" value="Genomic_DNA"/>
</dbReference>
<dbReference type="RefSeq" id="WP_088620910.1">
    <property type="nucleotide sequence ID" value="NZ_CP022129.1"/>
</dbReference>
<dbReference type="GO" id="GO:0005509">
    <property type="term" value="F:calcium ion binding"/>
    <property type="evidence" value="ECO:0007669"/>
    <property type="project" value="InterPro"/>
</dbReference>
<dbReference type="Gene3D" id="2.150.10.10">
    <property type="entry name" value="Serralysin-like metalloprotease, C-terminal"/>
    <property type="match status" value="2"/>
</dbReference>
<keyword evidence="2" id="KW-0964">Secreted</keyword>
<dbReference type="NCBIfam" id="TIGR02608">
    <property type="entry name" value="delta_60_rpt"/>
    <property type="match status" value="7"/>
</dbReference>
<dbReference type="InterPro" id="IPR050557">
    <property type="entry name" value="RTX_toxin/Mannuronan_C5-epim"/>
</dbReference>
<dbReference type="PRINTS" id="PR00313">
    <property type="entry name" value="CABNDNGRPT"/>
</dbReference>
<accession>A0A1Z4C3G9</accession>
<keyword evidence="5" id="KW-1185">Reference proteome</keyword>
<reference evidence="4 5" key="1">
    <citation type="submission" date="2017-06" db="EMBL/GenBank/DDBJ databases">
        <title>Genome Sequencing of the methanotroph Methylovulum psychrotolerants str. HV10-M2 isolated from a high-altitude environment.</title>
        <authorList>
            <person name="Mateos-Rivera A."/>
        </authorList>
    </citation>
    <scope>NUCLEOTIDE SEQUENCE [LARGE SCALE GENOMIC DNA]</scope>
    <source>
        <strain evidence="4 5">HV10_M2</strain>
    </source>
</reference>
<proteinExistence type="predicted"/>
<dbReference type="SUPFAM" id="SSF101898">
    <property type="entry name" value="NHL repeat"/>
    <property type="match status" value="1"/>
</dbReference>
<sequence length="941" mass="97449">MTTNTAPTFLLYNQPIITDLGYTDSAQYVAVQADGKVLVEAQIWDDRFIDIGQASISHSMVRYNSDGSLDLSFGNQGILAFADTRYTVYSLAVQQDGKILVTGLDGAYTGRFIVTRYDSDGNVDDSFGIHGTIDTTNILSGYYKANSVATQSDGKILVAGAIGSNYGLVRYNSNGGLDTTFSGDGKVSTDLGSSTENAYRILVQSDGKIILDGSSGLVRYNSDGSLDTTFSGDGILTTSHIINGLTLQADGKLLAGEGANLIRYNSDGSLDTTFSGDGIVETPLYYTDKILVQSDGKLLVESAGIVLRYNSDGSIDSSFGNNGKIQTFGSDIALTANGKIVVVGSGPTYSNTPDGAYPDDIYTTRYNSDGTLDTSFTQTINTVGATNVAYENSKYAVLIAPHAQISDAQLNALNGGLGNYSGASLTLARQGGANADDVFDASMNNTPILQNGTVILDGTAVGTYQQSPGQLTILFGAATTAQVNNILQHLSYTNSNPNAPTALKLDWTFSDGDPSNPLSTTASTPITIHQDDNGHSGHVIISGNRAVGQTLTASNNFTDPDNGVGTVSYRWLGSSDEFLHSTTLSNGATLVLTQAMLNQTIQLVASYTDGQGFHTTVNNFLGTAGDDFLIEQPGSYLNGMAGNDRLYGGFDNGILDGGSDTDTADYSKTYGNVTVNLGLTTAQNTVGTNKETLLNIENVTGSSNSSNSGPYSNTLIGNNASNSLFGGIGNDTLSGGGGNDSLIGGAGNDRLDGGTGTDMAFYYSASKGVTVNLALTTAQNTHGAGTDTLLNIESLNGSAYNDVLVGNYANNTLLGGNGNDVLAGGLGNDTLTGGAGKDIFAFNSALGINNIDTLTDFNVADDTIRLENGIFTTLTTPGVLAAEAFKIIGNGGVADSTDHLLYNIATGALSYDADGSGAAAAVQIAILGTGLAMTNADFMVV</sequence>
<dbReference type="Pfam" id="PF17164">
    <property type="entry name" value="DUF5122"/>
    <property type="match status" value="7"/>
</dbReference>
<dbReference type="GO" id="GO:0005576">
    <property type="term" value="C:extracellular region"/>
    <property type="evidence" value="ECO:0007669"/>
    <property type="project" value="UniProtKB-SubCell"/>
</dbReference>
<dbReference type="InterPro" id="IPR001343">
    <property type="entry name" value="Hemolysn_Ca-bd"/>
</dbReference>
<dbReference type="KEGG" id="mpsy:CEK71_19295"/>
<keyword evidence="3" id="KW-0106">Calcium</keyword>
<evidence type="ECO:0000256" key="1">
    <source>
        <dbReference type="ARBA" id="ARBA00004613"/>
    </source>
</evidence>
<dbReference type="InterPro" id="IPR018511">
    <property type="entry name" value="Hemolysin-typ_Ca-bd_CS"/>
</dbReference>
<gene>
    <name evidence="4" type="ORF">CEK71_19295</name>
</gene>
<name>A0A1Z4C3G9_9GAMM</name>
<dbReference type="Gene3D" id="2.60.40.2700">
    <property type="match status" value="1"/>
</dbReference>
<evidence type="ECO:0000313" key="5">
    <source>
        <dbReference type="Proteomes" id="UP000197019"/>
    </source>
</evidence>